<dbReference type="EC" id="2.7.7.59" evidence="6"/>
<keyword evidence="4 6" id="KW-0460">Magnesium</keyword>
<evidence type="ECO:0000256" key="1">
    <source>
        <dbReference type="ARBA" id="ARBA00022679"/>
    </source>
</evidence>
<evidence type="ECO:0000259" key="8">
    <source>
        <dbReference type="PROSITE" id="PS51671"/>
    </source>
</evidence>
<dbReference type="Pfam" id="PF01966">
    <property type="entry name" value="HD"/>
    <property type="match status" value="1"/>
</dbReference>
<evidence type="ECO:0000256" key="7">
    <source>
        <dbReference type="SAM" id="MobiDB-lite"/>
    </source>
</evidence>
<evidence type="ECO:0000256" key="3">
    <source>
        <dbReference type="ARBA" id="ARBA00022801"/>
    </source>
</evidence>
<reference evidence="10 11" key="1">
    <citation type="submission" date="2018-09" db="EMBL/GenBank/DDBJ databases">
        <title>Complete genome sequence of Euzebya sp. DY32-46 isolated from seawater of Pacific Ocean.</title>
        <authorList>
            <person name="Xu L."/>
            <person name="Wu Y.-H."/>
            <person name="Xu X.-W."/>
        </authorList>
    </citation>
    <scope>NUCLEOTIDE SEQUENCE [LARGE SCALE GENOMIC DNA]</scope>
    <source>
        <strain evidence="10 11">DY32-46</strain>
    </source>
</reference>
<sequence length="832" mass="90179">MTILDAPALLDASTIDAAPGRAWTLEWTARVDQALSGLLEAFTAEPGHRSGGLALVALGSYARRSLCPRSDIDLLILHDGWSGRDLEDMVKAICYPLWDAGLSVGHAVRTTKEAVKAAGDRVDTATAVTERRLVAGNRGMADDLAARVTRWLKRAGGKLATELTEADAERHRRHGSTAGALEPELKDGTGGLRDLHSLRWAGAILLDDPGLDPLVGARYLGAADRSALAAAGETLLAARCALHLVGDRSIRNQLRLDLQDEVAAALGMADGDELLREVGLATRTIAHLHARTWPVLLEDARRGRRRRPATPKVVGPDLTLVDGLVEVDVAAHVADDPSLALRAAAAAAVHRTVVGRRSAVRLQREVEAAGSLAWDQRARDALLELLRAGAGGLPAMADADYLGVLEAYLPEWGRVRGRPQRNPLHTFDLDTHLMQASAWLASIVSGDLDEAHVRIFAEMEDPDALVLGTWLHDVGKAWPGDHSVSGEAVARDWVLHMGFSQERADRVAGLIRHHLLLPDVATQRDIDDPDEIEQVAVTIGNTELLDGLFLLGFADSRATGKPAWSTWKDLLVTRLHHRLRRVLEGEALVRPSTPQVVIRAAARRGLEEELVRTAVDGLPKRYLRVASADQIAAHARLLDDVTDGLHVDVREGPAEGVQILSIAGPDRRGMVADCLGVLAVHKCDVLEARVFTHVDGTALDWFVVRTMQDRSWDRIVPALRRAYAGEVELDDEVEKRERQRDARPPLLAQPVPITVLTRPSGSITRLEVRGPDSPGVLYRLTRTLSELGVSLLGARVATLGPEVRDSFFVRGDVPDDDALFAALVPAFETPAT</sequence>
<protein>
    <recommendedName>
        <fullName evidence="6">Bifunctional uridylyltransferase/uridylyl-removing enzyme</fullName>
        <shortName evidence="6">UTase/UR</shortName>
    </recommendedName>
    <alternativeName>
        <fullName evidence="6">Bifunctional [protein-PII] modification enzyme</fullName>
    </alternativeName>
    <alternativeName>
        <fullName evidence="6">Bifunctional nitrogen sensor protein</fullName>
    </alternativeName>
    <domain>
        <recommendedName>
            <fullName evidence="6">[Protein-PII] uridylyltransferase</fullName>
            <shortName evidence="6">PII uridylyltransferase</shortName>
            <shortName evidence="6">UTase</shortName>
            <ecNumber evidence="6">2.7.7.59</ecNumber>
        </recommendedName>
    </domain>
    <domain>
        <recommendedName>
            <fullName evidence="6">[Protein-PII]-UMP uridylyl-removing enzyme</fullName>
            <shortName evidence="6">UR</shortName>
            <ecNumber evidence="6">3.1.4.-</ecNumber>
        </recommendedName>
    </domain>
</protein>
<dbReference type="InterPro" id="IPR006674">
    <property type="entry name" value="HD_domain"/>
</dbReference>
<dbReference type="PROSITE" id="PS51831">
    <property type="entry name" value="HD"/>
    <property type="match status" value="1"/>
</dbReference>
<accession>A0A346Y2B2</accession>
<dbReference type="Gene3D" id="1.10.3210.10">
    <property type="entry name" value="Hypothetical protein af1432"/>
    <property type="match status" value="1"/>
</dbReference>
<evidence type="ECO:0000256" key="2">
    <source>
        <dbReference type="ARBA" id="ARBA00022695"/>
    </source>
</evidence>
<comment type="cofactor">
    <cofactor evidence="6">
        <name>Mg(2+)</name>
        <dbReference type="ChEBI" id="CHEBI:18420"/>
    </cofactor>
</comment>
<comment type="catalytic activity">
    <reaction evidence="6">
        <text>[protein-PII]-uridylyl-L-tyrosine + H2O = [protein-PII]-L-tyrosine + UMP + H(+)</text>
        <dbReference type="Rhea" id="RHEA:48600"/>
        <dbReference type="Rhea" id="RHEA-COMP:12147"/>
        <dbReference type="Rhea" id="RHEA-COMP:12148"/>
        <dbReference type="ChEBI" id="CHEBI:15377"/>
        <dbReference type="ChEBI" id="CHEBI:15378"/>
        <dbReference type="ChEBI" id="CHEBI:46858"/>
        <dbReference type="ChEBI" id="CHEBI:57865"/>
        <dbReference type="ChEBI" id="CHEBI:90602"/>
    </reaction>
</comment>
<dbReference type="SUPFAM" id="SSF81593">
    <property type="entry name" value="Nucleotidyltransferase substrate binding subunit/domain"/>
    <property type="match status" value="1"/>
</dbReference>
<evidence type="ECO:0000256" key="6">
    <source>
        <dbReference type="HAMAP-Rule" id="MF_00277"/>
    </source>
</evidence>
<keyword evidence="1 6" id="KW-0808">Transferase</keyword>
<dbReference type="NCBIfam" id="TIGR01693">
    <property type="entry name" value="UTase_glnD"/>
    <property type="match status" value="1"/>
</dbReference>
<dbReference type="RefSeq" id="WP_164710786.1">
    <property type="nucleotide sequence ID" value="NZ_CP031165.1"/>
</dbReference>
<dbReference type="AlphaFoldDB" id="A0A346Y2B2"/>
<dbReference type="PANTHER" id="PTHR47320">
    <property type="entry name" value="BIFUNCTIONAL URIDYLYLTRANSFERASE/URIDYLYL-REMOVING ENZYME"/>
    <property type="match status" value="1"/>
</dbReference>
<evidence type="ECO:0000256" key="5">
    <source>
        <dbReference type="ARBA" id="ARBA00023268"/>
    </source>
</evidence>
<dbReference type="SUPFAM" id="SSF109604">
    <property type="entry name" value="HD-domain/PDEase-like"/>
    <property type="match status" value="1"/>
</dbReference>
<feature type="domain" description="HD" evidence="9">
    <location>
        <begin position="429"/>
        <end position="551"/>
    </location>
</feature>
<dbReference type="Pfam" id="PF08335">
    <property type="entry name" value="GlnD_UR_UTase"/>
    <property type="match status" value="1"/>
</dbReference>
<organism evidence="10 11">
    <name type="scientific">Euzebya pacifica</name>
    <dbReference type="NCBI Taxonomy" id="1608957"/>
    <lineage>
        <taxon>Bacteria</taxon>
        <taxon>Bacillati</taxon>
        <taxon>Actinomycetota</taxon>
        <taxon>Nitriliruptoria</taxon>
        <taxon>Euzebyales</taxon>
    </lineage>
</organism>
<comment type="similarity">
    <text evidence="6">Belongs to the GlnD family.</text>
</comment>
<dbReference type="GO" id="GO:0008081">
    <property type="term" value="F:phosphoric diester hydrolase activity"/>
    <property type="evidence" value="ECO:0007669"/>
    <property type="project" value="UniProtKB-UniRule"/>
</dbReference>
<evidence type="ECO:0000313" key="11">
    <source>
        <dbReference type="Proteomes" id="UP000264006"/>
    </source>
</evidence>
<feature type="domain" description="ACT" evidence="8">
    <location>
        <begin position="659"/>
        <end position="738"/>
    </location>
</feature>
<dbReference type="SUPFAM" id="SSF55021">
    <property type="entry name" value="ACT-like"/>
    <property type="match status" value="2"/>
</dbReference>
<dbReference type="InterPro" id="IPR045865">
    <property type="entry name" value="ACT-like_dom_sf"/>
</dbReference>
<dbReference type="GO" id="GO:0006808">
    <property type="term" value="P:regulation of nitrogen utilization"/>
    <property type="evidence" value="ECO:0007669"/>
    <property type="project" value="UniProtKB-UniRule"/>
</dbReference>
<dbReference type="InterPro" id="IPR043519">
    <property type="entry name" value="NT_sf"/>
</dbReference>
<dbReference type="PIRSF" id="PIRSF006288">
    <property type="entry name" value="PII_uridyltransf"/>
    <property type="match status" value="1"/>
</dbReference>
<dbReference type="GO" id="GO:0008773">
    <property type="term" value="F:[protein-PII] uridylyltransferase activity"/>
    <property type="evidence" value="ECO:0007669"/>
    <property type="project" value="UniProtKB-UniRule"/>
</dbReference>
<comment type="caution">
    <text evidence="6">Lacks conserved residue(s) required for the propagation of feature annotation.</text>
</comment>
<evidence type="ECO:0000313" key="10">
    <source>
        <dbReference type="EMBL" id="AXV08609.1"/>
    </source>
</evidence>
<keyword evidence="11" id="KW-1185">Reference proteome</keyword>
<dbReference type="InterPro" id="IPR002912">
    <property type="entry name" value="ACT_dom"/>
</dbReference>
<feature type="region of interest" description="Disordered" evidence="7">
    <location>
        <begin position="166"/>
        <end position="186"/>
    </location>
</feature>
<dbReference type="SUPFAM" id="SSF81301">
    <property type="entry name" value="Nucleotidyltransferase"/>
    <property type="match status" value="1"/>
</dbReference>
<dbReference type="Pfam" id="PF01842">
    <property type="entry name" value="ACT"/>
    <property type="match status" value="1"/>
</dbReference>
<dbReference type="HAMAP" id="MF_00277">
    <property type="entry name" value="PII_uridylyl_transf"/>
    <property type="match status" value="1"/>
</dbReference>
<dbReference type="PROSITE" id="PS51671">
    <property type="entry name" value="ACT"/>
    <property type="match status" value="2"/>
</dbReference>
<dbReference type="CDD" id="cd05401">
    <property type="entry name" value="NT_GlnE_GlnD_like"/>
    <property type="match status" value="1"/>
</dbReference>
<name>A0A346Y2B2_9ACTN</name>
<dbReference type="EC" id="3.1.4.-" evidence="6"/>
<dbReference type="EMBL" id="CP031165">
    <property type="protein sequence ID" value="AXV08609.1"/>
    <property type="molecule type" value="Genomic_DNA"/>
</dbReference>
<keyword evidence="5 6" id="KW-0511">Multifunctional enzyme</keyword>
<comment type="catalytic activity">
    <reaction evidence="6">
        <text>[protein-PII]-L-tyrosine + UTP = [protein-PII]-uridylyl-L-tyrosine + diphosphate</text>
        <dbReference type="Rhea" id="RHEA:13673"/>
        <dbReference type="Rhea" id="RHEA-COMP:12147"/>
        <dbReference type="Rhea" id="RHEA-COMP:12148"/>
        <dbReference type="ChEBI" id="CHEBI:33019"/>
        <dbReference type="ChEBI" id="CHEBI:46398"/>
        <dbReference type="ChEBI" id="CHEBI:46858"/>
        <dbReference type="ChEBI" id="CHEBI:90602"/>
        <dbReference type="EC" id="2.7.7.59"/>
    </reaction>
</comment>
<evidence type="ECO:0000259" key="9">
    <source>
        <dbReference type="PROSITE" id="PS51831"/>
    </source>
</evidence>
<dbReference type="KEGG" id="euz:DVS28_a3937"/>
<feature type="region of interest" description="Uridylyltransferase" evidence="6">
    <location>
        <begin position="1"/>
        <end position="313"/>
    </location>
</feature>
<dbReference type="InterPro" id="IPR010043">
    <property type="entry name" value="UTase/UR"/>
</dbReference>
<dbReference type="InterPro" id="IPR013546">
    <property type="entry name" value="PII_UdlTrfase/GS_AdlTrfase"/>
</dbReference>
<evidence type="ECO:0000256" key="4">
    <source>
        <dbReference type="ARBA" id="ARBA00022842"/>
    </source>
</evidence>
<keyword evidence="3 6" id="KW-0378">Hydrolase</keyword>
<comment type="function">
    <text evidence="6">Modifies, by uridylylation and deuridylylation, the PII regulatory proteins (GlnB and homologs), in response to the nitrogen status of the cell that GlnD senses through the glutamine level. Under low glutamine levels, catalyzes the conversion of the PII proteins and UTP to PII-UMP and PPi, while under higher glutamine levels, GlnD hydrolyzes PII-UMP to PII and UMP (deuridylylation). Thus, controls uridylylation state and activity of the PII proteins, and plays an important role in the regulation of nitrogen metabolism.</text>
</comment>
<feature type="domain" description="ACT" evidence="8">
    <location>
        <begin position="765"/>
        <end position="832"/>
    </location>
</feature>
<dbReference type="Gene3D" id="3.30.70.260">
    <property type="match status" value="2"/>
</dbReference>
<dbReference type="PANTHER" id="PTHR47320:SF1">
    <property type="entry name" value="BIFUNCTIONAL URIDYLYLTRANSFERASE_URIDYLYL-REMOVING ENZYME"/>
    <property type="match status" value="1"/>
</dbReference>
<proteinExistence type="inferred from homology"/>
<keyword evidence="2 6" id="KW-0548">Nucleotidyltransferase</keyword>
<comment type="activity regulation">
    <text evidence="6">Uridylyltransferase (UTase) activity is inhibited by glutamine, while glutamine activates uridylyl-removing (UR) activity.</text>
</comment>
<dbReference type="Proteomes" id="UP000264006">
    <property type="component" value="Chromosome"/>
</dbReference>
<gene>
    <name evidence="6" type="primary">glnD</name>
    <name evidence="10" type="ORF">DVS28_a3937</name>
</gene>
<comment type="domain">
    <text evidence="6">Has four distinct domains: an N-terminal nucleotidyltransferase (NT) domain responsible for UTase activity, a central HD domain that encodes UR activity, and two C-terminal ACT domains that seem to have a role in glutamine sensing.</text>
</comment>